<dbReference type="InParanoid" id="A0A7M7PHU8"/>
<sequence>MKKRKELDALLTMPNGKKNGKSKRSKEGHELLRLDSESNSSDNEELFLAPTKKTVIRRPKPCQCCTMCVPLVMFILTMGCMVITGGLIWMHFNLKQDLDNLRRSLEKVEIKADSASSQQKTILSLESGLDKLSHLPEKVDVADIKINILNKSLSAVQTKQDELDSLKARIAVLEGKTSSASVAELQQNVAELGSEVEDLKGKHETQDVKVSNNEQKITDHEQRITELSNEVDTLKNQITLLQNPPTTPPSPEVAPPTSASSATTKHPPATEPSTGSASSGPNPQLIEVKEDITRIWAAVHEVQSTATNLSREHEEVVASLTQLRKTLLNGTATSPPLLPTVAGHSSSAPQGLQASQFDLAQMKVDIELLKDEYNRSIASMPVTDIIPIEDLPNFNATWLQSLTDRIGRLEEKVKELKPVDGNPNLLNVNVTNSMQMLLERSLAQFKDDNFADVSTLQSDVHTLQQEIAGANSFDSEVGTRITSIQDQISNLKRECSACTPAEGGPLPVYNPPVTTGSTESLSSTTASERTADGSS</sequence>
<feature type="compositionally biased region" description="Basic and acidic residues" evidence="2">
    <location>
        <begin position="197"/>
        <end position="207"/>
    </location>
</feature>
<reference evidence="4" key="2">
    <citation type="submission" date="2021-01" db="UniProtKB">
        <authorList>
            <consortium name="EnsemblMetazoa"/>
        </authorList>
    </citation>
    <scope>IDENTIFICATION</scope>
</reference>
<dbReference type="RefSeq" id="XP_030851993.1">
    <property type="nucleotide sequence ID" value="XM_030996133.1"/>
</dbReference>
<dbReference type="InterPro" id="IPR042352">
    <property type="entry name" value="EFCAB14"/>
</dbReference>
<keyword evidence="3" id="KW-1133">Transmembrane helix</keyword>
<organism evidence="4 5">
    <name type="scientific">Strongylocentrotus purpuratus</name>
    <name type="common">Purple sea urchin</name>
    <dbReference type="NCBI Taxonomy" id="7668"/>
    <lineage>
        <taxon>Eukaryota</taxon>
        <taxon>Metazoa</taxon>
        <taxon>Echinodermata</taxon>
        <taxon>Eleutherozoa</taxon>
        <taxon>Echinozoa</taxon>
        <taxon>Echinoidea</taxon>
        <taxon>Euechinoidea</taxon>
        <taxon>Echinacea</taxon>
        <taxon>Camarodonta</taxon>
        <taxon>Echinidea</taxon>
        <taxon>Strongylocentrotidae</taxon>
        <taxon>Strongylocentrotus</taxon>
    </lineage>
</organism>
<evidence type="ECO:0000256" key="2">
    <source>
        <dbReference type="SAM" id="MobiDB-lite"/>
    </source>
</evidence>
<proteinExistence type="predicted"/>
<dbReference type="PANTHER" id="PTHR15717:SF2">
    <property type="entry name" value="EF-HAND CALCIUM-BINDING DOMAIN-CONTAINING PROTEIN 14"/>
    <property type="match status" value="1"/>
</dbReference>
<dbReference type="RefSeq" id="XP_030851992.1">
    <property type="nucleotide sequence ID" value="XM_030996132.1"/>
</dbReference>
<feature type="compositionally biased region" description="Low complexity" evidence="2">
    <location>
        <begin position="255"/>
        <end position="267"/>
    </location>
</feature>
<dbReference type="Proteomes" id="UP000007110">
    <property type="component" value="Unassembled WGS sequence"/>
</dbReference>
<accession>A0A7M7PHU8</accession>
<dbReference type="RefSeq" id="XP_030851991.1">
    <property type="nucleotide sequence ID" value="XM_030996131.1"/>
</dbReference>
<keyword evidence="1" id="KW-0175">Coiled coil</keyword>
<feature type="transmembrane region" description="Helical" evidence="3">
    <location>
        <begin position="67"/>
        <end position="92"/>
    </location>
</feature>
<reference evidence="5" key="1">
    <citation type="submission" date="2015-02" db="EMBL/GenBank/DDBJ databases">
        <title>Genome sequencing for Strongylocentrotus purpuratus.</title>
        <authorList>
            <person name="Murali S."/>
            <person name="Liu Y."/>
            <person name="Vee V."/>
            <person name="English A."/>
            <person name="Wang M."/>
            <person name="Skinner E."/>
            <person name="Han Y."/>
            <person name="Muzny D.M."/>
            <person name="Worley K.C."/>
            <person name="Gibbs R.A."/>
        </authorList>
    </citation>
    <scope>NUCLEOTIDE SEQUENCE</scope>
</reference>
<keyword evidence="5" id="KW-1185">Reference proteome</keyword>
<feature type="region of interest" description="Disordered" evidence="2">
    <location>
        <begin position="197"/>
        <end position="219"/>
    </location>
</feature>
<keyword evidence="3" id="KW-0472">Membrane</keyword>
<feature type="compositionally biased region" description="Polar residues" evidence="2">
    <location>
        <begin position="271"/>
        <end position="282"/>
    </location>
</feature>
<feature type="region of interest" description="Disordered" evidence="2">
    <location>
        <begin position="506"/>
        <end position="535"/>
    </location>
</feature>
<name>A0A7M7PHU8_STRPU</name>
<protein>
    <submittedName>
        <fullName evidence="4">Uncharacterized protein</fullName>
    </submittedName>
</protein>
<dbReference type="EnsemblMetazoa" id="XM_030996133">
    <property type="protein sequence ID" value="XP_030851993"/>
    <property type="gene ID" value="LOC115918976"/>
</dbReference>
<dbReference type="GeneID" id="115918976"/>
<feature type="compositionally biased region" description="Low complexity" evidence="2">
    <location>
        <begin position="514"/>
        <end position="527"/>
    </location>
</feature>
<feature type="coiled-coil region" evidence="1">
    <location>
        <begin position="91"/>
        <end position="118"/>
    </location>
</feature>
<feature type="compositionally biased region" description="Pro residues" evidence="2">
    <location>
        <begin position="245"/>
        <end position="254"/>
    </location>
</feature>
<dbReference type="KEGG" id="spu:115918976"/>
<keyword evidence="3" id="KW-0812">Transmembrane</keyword>
<dbReference type="Gene3D" id="1.20.5.340">
    <property type="match status" value="1"/>
</dbReference>
<evidence type="ECO:0000256" key="1">
    <source>
        <dbReference type="SAM" id="Coils"/>
    </source>
</evidence>
<dbReference type="PANTHER" id="PTHR15717">
    <property type="entry name" value="PROTEIN KIAA0494"/>
    <property type="match status" value="1"/>
</dbReference>
<evidence type="ECO:0000256" key="3">
    <source>
        <dbReference type="SAM" id="Phobius"/>
    </source>
</evidence>
<feature type="region of interest" description="Disordered" evidence="2">
    <location>
        <begin position="1"/>
        <end position="37"/>
    </location>
</feature>
<dbReference type="OrthoDB" id="10009315at2759"/>
<feature type="region of interest" description="Disordered" evidence="2">
    <location>
        <begin position="240"/>
        <end position="283"/>
    </location>
</feature>
<evidence type="ECO:0000313" key="4">
    <source>
        <dbReference type="EnsemblMetazoa" id="XP_030851991"/>
    </source>
</evidence>
<dbReference type="EnsemblMetazoa" id="XM_030996131">
    <property type="protein sequence ID" value="XP_030851991"/>
    <property type="gene ID" value="LOC115918976"/>
</dbReference>
<dbReference type="AlphaFoldDB" id="A0A7M7PHU8"/>
<evidence type="ECO:0000313" key="5">
    <source>
        <dbReference type="Proteomes" id="UP000007110"/>
    </source>
</evidence>
<dbReference type="EnsemblMetazoa" id="XM_030996132">
    <property type="protein sequence ID" value="XP_030851992"/>
    <property type="gene ID" value="LOC115918976"/>
</dbReference>
<feature type="compositionally biased region" description="Basic and acidic residues" evidence="2">
    <location>
        <begin position="25"/>
        <end position="36"/>
    </location>
</feature>